<dbReference type="InterPro" id="IPR013216">
    <property type="entry name" value="Methyltransf_11"/>
</dbReference>
<organism evidence="2 3">
    <name type="scientific">Candidatus Anoxymicrobium japonicum</name>
    <dbReference type="NCBI Taxonomy" id="2013648"/>
    <lineage>
        <taxon>Bacteria</taxon>
        <taxon>Bacillati</taxon>
        <taxon>Actinomycetota</taxon>
        <taxon>Candidatus Geothermincolia</taxon>
        <taxon>Candidatus Geothermincolales</taxon>
        <taxon>Candidatus Anoxymicrobiaceae</taxon>
        <taxon>Candidatus Anoxymicrobium</taxon>
    </lineage>
</organism>
<dbReference type="InterPro" id="IPR029063">
    <property type="entry name" value="SAM-dependent_MTases_sf"/>
</dbReference>
<keyword evidence="2" id="KW-0489">Methyltransferase</keyword>
<dbReference type="SUPFAM" id="SSF53335">
    <property type="entry name" value="S-adenosyl-L-methionine-dependent methyltransferases"/>
    <property type="match status" value="1"/>
</dbReference>
<dbReference type="SUPFAM" id="SSF158997">
    <property type="entry name" value="Trm112p-like"/>
    <property type="match status" value="1"/>
</dbReference>
<evidence type="ECO:0000259" key="1">
    <source>
        <dbReference type="Pfam" id="PF08241"/>
    </source>
</evidence>
<comment type="caution">
    <text evidence="2">The sequence shown here is derived from an EMBL/GenBank/DDBJ whole genome shotgun (WGS) entry which is preliminary data.</text>
</comment>
<dbReference type="AlphaFoldDB" id="A0A2N3G6G0"/>
<dbReference type="GO" id="GO:0008757">
    <property type="term" value="F:S-adenosylmethionine-dependent methyltransferase activity"/>
    <property type="evidence" value="ECO:0007669"/>
    <property type="project" value="InterPro"/>
</dbReference>
<dbReference type="Gene3D" id="3.40.50.150">
    <property type="entry name" value="Vaccinia Virus protein VP39"/>
    <property type="match status" value="1"/>
</dbReference>
<evidence type="ECO:0000313" key="2">
    <source>
        <dbReference type="EMBL" id="PKQ28293.1"/>
    </source>
</evidence>
<dbReference type="EMBL" id="PHEX01000023">
    <property type="protein sequence ID" value="PKQ28293.1"/>
    <property type="molecule type" value="Genomic_DNA"/>
</dbReference>
<name>A0A2N3G6G0_9ACTN</name>
<dbReference type="CDD" id="cd02440">
    <property type="entry name" value="AdoMet_MTases"/>
    <property type="match status" value="1"/>
</dbReference>
<feature type="domain" description="Methyltransferase type 11" evidence="1">
    <location>
        <begin position="123"/>
        <end position="204"/>
    </location>
</feature>
<dbReference type="Pfam" id="PF08241">
    <property type="entry name" value="Methyltransf_11"/>
    <property type="match status" value="1"/>
</dbReference>
<proteinExistence type="predicted"/>
<accession>A0A2N3G6G0</accession>
<evidence type="ECO:0000313" key="3">
    <source>
        <dbReference type="Proteomes" id="UP000233654"/>
    </source>
</evidence>
<protein>
    <submittedName>
        <fullName evidence="2">Methyltransferase type 11</fullName>
    </submittedName>
</protein>
<reference evidence="2 3" key="1">
    <citation type="journal article" date="2017" name="ISME J.">
        <title>Potential for microbial H2 and metal transformations associated with novel bacteria and archaea in deep terrestrial subsurface sediments.</title>
        <authorList>
            <person name="Hernsdorf A.W."/>
            <person name="Amano Y."/>
            <person name="Miyakawa K."/>
            <person name="Ise K."/>
            <person name="Suzuki Y."/>
            <person name="Anantharaman K."/>
            <person name="Probst A."/>
            <person name="Burstein D."/>
            <person name="Thomas B.C."/>
            <person name="Banfield J.F."/>
        </authorList>
    </citation>
    <scope>NUCLEOTIDE SEQUENCE [LARGE SCALE GENOMIC DNA]</scope>
    <source>
        <strain evidence="2">HGW-Actinobacteria-3</strain>
    </source>
</reference>
<dbReference type="Gene3D" id="2.20.25.10">
    <property type="match status" value="1"/>
</dbReference>
<dbReference type="GO" id="GO:0032259">
    <property type="term" value="P:methylation"/>
    <property type="evidence" value="ECO:0007669"/>
    <property type="project" value="UniProtKB-KW"/>
</dbReference>
<keyword evidence="2" id="KW-0808">Transferase</keyword>
<sequence>MTDNLAQTPLRLSEPVRAALRCPACQNKLMLTEDRLRCTGERCAIEFPIVNGVPVLINERNSLFAIDDFVQQRDTFFDLHESRLKKTVEHLIPGISRNVRGRQNYARLAELLLKQVDAPRVLVVGCGMTGEGIESLAAQSAIEIVNTDVSFAPQTALICDAHDLPFDDGAFDCVIAQAVLEYVVDPYRCAAEFYRVLGGQGLVYAETPFMQQVHGGRYDFTRFTHLGHRRLFRNFEEIDSGAIGGPGMALAWAYQYFLWSFVKSKLARKALQAFAGLTAFYLKFFDGYLIDKPGALDAAAGCYFLGRKSTRILTDRELIQGYRGAFS</sequence>
<dbReference type="Proteomes" id="UP000233654">
    <property type="component" value="Unassembled WGS sequence"/>
</dbReference>
<gene>
    <name evidence="2" type="ORF">CVT63_03595</name>
</gene>